<accession>A0A2P2GN73</accession>
<dbReference type="AlphaFoldDB" id="A0A2P2GN73"/>
<organism evidence="2 3">
    <name type="scientific">Streptomyces showdoensis</name>
    <dbReference type="NCBI Taxonomy" id="68268"/>
    <lineage>
        <taxon>Bacteria</taxon>
        <taxon>Bacillati</taxon>
        <taxon>Actinomycetota</taxon>
        <taxon>Actinomycetes</taxon>
        <taxon>Kitasatosporales</taxon>
        <taxon>Streptomycetaceae</taxon>
        <taxon>Streptomyces</taxon>
    </lineage>
</organism>
<evidence type="ECO:0000313" key="2">
    <source>
        <dbReference type="EMBL" id="KKZ72285.1"/>
    </source>
</evidence>
<keyword evidence="1" id="KW-1133">Transmembrane helix</keyword>
<proteinExistence type="predicted"/>
<sequence length="59" mass="5918">MDRWDVLALLGIALLGIGLGLLAPWLGVAVAGLVLLAVGVTGALGELRASRAPDQQKGA</sequence>
<keyword evidence="3" id="KW-1185">Reference proteome</keyword>
<keyword evidence="1" id="KW-0812">Transmembrane</keyword>
<evidence type="ECO:0000313" key="3">
    <source>
        <dbReference type="Proteomes" id="UP000265325"/>
    </source>
</evidence>
<comment type="caution">
    <text evidence="2">The sequence shown here is derived from an EMBL/GenBank/DDBJ whole genome shotgun (WGS) entry which is preliminary data.</text>
</comment>
<reference evidence="2 3" key="1">
    <citation type="submission" date="2015-05" db="EMBL/GenBank/DDBJ databases">
        <title>Draft Genome assembly of Streptomyces showdoensis.</title>
        <authorList>
            <person name="Thapa K.K."/>
            <person name="Metsa-Ketela M."/>
        </authorList>
    </citation>
    <scope>NUCLEOTIDE SEQUENCE [LARGE SCALE GENOMIC DNA]</scope>
    <source>
        <strain evidence="2 3">ATCC 15227</strain>
    </source>
</reference>
<protein>
    <submittedName>
        <fullName evidence="2">Uncharacterized protein</fullName>
    </submittedName>
</protein>
<gene>
    <name evidence="2" type="ORF">VO63_19085</name>
</gene>
<dbReference type="EMBL" id="LAQS01000028">
    <property type="protein sequence ID" value="KKZ72285.1"/>
    <property type="molecule type" value="Genomic_DNA"/>
</dbReference>
<dbReference type="RefSeq" id="WP_046909048.1">
    <property type="nucleotide sequence ID" value="NZ_BAAAXG010000026.1"/>
</dbReference>
<feature type="transmembrane region" description="Helical" evidence="1">
    <location>
        <begin position="6"/>
        <end position="38"/>
    </location>
</feature>
<name>A0A2P2GN73_STREW</name>
<evidence type="ECO:0000256" key="1">
    <source>
        <dbReference type="SAM" id="Phobius"/>
    </source>
</evidence>
<dbReference type="Proteomes" id="UP000265325">
    <property type="component" value="Unassembled WGS sequence"/>
</dbReference>
<keyword evidence="1" id="KW-0472">Membrane</keyword>